<organism evidence="1 2">
    <name type="scientific">Natranaerobius trueperi</name>
    <dbReference type="NCBI Taxonomy" id="759412"/>
    <lineage>
        <taxon>Bacteria</taxon>
        <taxon>Bacillati</taxon>
        <taxon>Bacillota</taxon>
        <taxon>Clostridia</taxon>
        <taxon>Natranaerobiales</taxon>
        <taxon>Natranaerobiaceae</taxon>
        <taxon>Natranaerobius</taxon>
    </lineage>
</organism>
<name>A0A226BYL8_9FIRM</name>
<sequence>MSQPKNKYEKRRESWKQHIAEFRSSGMTTREWCNTHNLSITKLRYWLRKYKDQDLNNHNNTSDTQWLPLKVDNASQVEKKDTSQMTVKVGQASIEVGSDFDKQLLKDLVRTLSELC</sequence>
<comment type="caution">
    <text evidence="1">The sequence shown here is derived from an EMBL/GenBank/DDBJ whole genome shotgun (WGS) entry which is preliminary data.</text>
</comment>
<protein>
    <recommendedName>
        <fullName evidence="3">Transposase</fullName>
    </recommendedName>
</protein>
<dbReference type="AlphaFoldDB" id="A0A226BYL8"/>
<dbReference type="OrthoDB" id="9808061at2"/>
<dbReference type="NCBIfam" id="NF047593">
    <property type="entry name" value="IS66_ISAeme5_TnpA"/>
    <property type="match status" value="1"/>
</dbReference>
<proteinExistence type="predicted"/>
<reference evidence="1 2" key="1">
    <citation type="submission" date="2017-06" db="EMBL/GenBank/DDBJ databases">
        <title>Draft Genome Sequence of Natranaerobius trueperi halophilic, alkalithermophilic bacteria from soda lakes.</title>
        <authorList>
            <person name="Zhao B."/>
        </authorList>
    </citation>
    <scope>NUCLEOTIDE SEQUENCE [LARGE SCALE GENOMIC DNA]</scope>
    <source>
        <strain evidence="1 2">DSM 18760</strain>
    </source>
</reference>
<evidence type="ECO:0008006" key="3">
    <source>
        <dbReference type="Google" id="ProtNLM"/>
    </source>
</evidence>
<dbReference type="EMBL" id="NIQC01000011">
    <property type="protein sequence ID" value="OWZ83872.1"/>
    <property type="molecule type" value="Genomic_DNA"/>
</dbReference>
<gene>
    <name evidence="1" type="ORF">CDO51_06460</name>
</gene>
<dbReference type="Proteomes" id="UP000214588">
    <property type="component" value="Unassembled WGS sequence"/>
</dbReference>
<evidence type="ECO:0000313" key="2">
    <source>
        <dbReference type="Proteomes" id="UP000214588"/>
    </source>
</evidence>
<keyword evidence="2" id="KW-1185">Reference proteome</keyword>
<accession>A0A226BYL8</accession>
<evidence type="ECO:0000313" key="1">
    <source>
        <dbReference type="EMBL" id="OWZ83872.1"/>
    </source>
</evidence>
<dbReference type="RefSeq" id="WP_089023479.1">
    <property type="nucleotide sequence ID" value="NZ_NIQC01000011.1"/>
</dbReference>